<dbReference type="RefSeq" id="WP_131160207.1">
    <property type="nucleotide sequence ID" value="NZ_BDMD01000048.1"/>
</dbReference>
<dbReference type="SUPFAM" id="SSF52540">
    <property type="entry name" value="P-loop containing nucleoside triphosphate hydrolases"/>
    <property type="match status" value="1"/>
</dbReference>
<keyword evidence="6" id="KW-0808">Transferase</keyword>
<evidence type="ECO:0000256" key="2">
    <source>
        <dbReference type="ARBA" id="ARBA00022741"/>
    </source>
</evidence>
<evidence type="ECO:0000256" key="1">
    <source>
        <dbReference type="ARBA" id="ARBA00009625"/>
    </source>
</evidence>
<dbReference type="InterPro" id="IPR052040">
    <property type="entry name" value="GTPase/Isobutyryl-CoA_mutase"/>
</dbReference>
<dbReference type="AlphaFoldDB" id="A0A401H9T0"/>
<dbReference type="PANTHER" id="PTHR43087:SF1">
    <property type="entry name" value="LAO_AO TRANSPORT SYSTEM ATPASE"/>
    <property type="match status" value="1"/>
</dbReference>
<evidence type="ECO:0000313" key="7">
    <source>
        <dbReference type="Proteomes" id="UP000291213"/>
    </source>
</evidence>
<evidence type="ECO:0000313" key="6">
    <source>
        <dbReference type="EMBL" id="GBF09216.1"/>
    </source>
</evidence>
<dbReference type="NCBIfam" id="TIGR00750">
    <property type="entry name" value="lao"/>
    <property type="match status" value="1"/>
</dbReference>
<dbReference type="Pfam" id="PF03308">
    <property type="entry name" value="MeaB"/>
    <property type="match status" value="1"/>
</dbReference>
<accession>A0A401H9T0</accession>
<reference evidence="6 7" key="1">
    <citation type="submission" date="2017-02" db="EMBL/GenBank/DDBJ databases">
        <title>isolation and characterization of a novel temperate virus Aeropyrum globular virus 1 infecting hyperthermophilic archaeon Aeropyrum.</title>
        <authorList>
            <person name="Yumiya M."/>
            <person name="Yoshida T."/>
            <person name="Sako Y."/>
        </authorList>
    </citation>
    <scope>NUCLEOTIDE SEQUENCE [LARGE SCALE GENOMIC DNA]</scope>
    <source>
        <strain evidence="6 7">YK1-12-2013</strain>
    </source>
</reference>
<dbReference type="EMBL" id="BDMD01000048">
    <property type="protein sequence ID" value="GBF09216.1"/>
    <property type="molecule type" value="Genomic_DNA"/>
</dbReference>
<keyword evidence="4" id="KW-0342">GTP-binding</keyword>
<name>A0A401H9T0_AERPX</name>
<evidence type="ECO:0000256" key="4">
    <source>
        <dbReference type="ARBA" id="ARBA00023134"/>
    </source>
</evidence>
<dbReference type="GO" id="GO:0003924">
    <property type="term" value="F:GTPase activity"/>
    <property type="evidence" value="ECO:0007669"/>
    <property type="project" value="InterPro"/>
</dbReference>
<keyword evidence="3" id="KW-0378">Hydrolase</keyword>
<evidence type="ECO:0000256" key="3">
    <source>
        <dbReference type="ARBA" id="ARBA00022801"/>
    </source>
</evidence>
<dbReference type="Proteomes" id="UP000291213">
    <property type="component" value="Unassembled WGS sequence"/>
</dbReference>
<dbReference type="PANTHER" id="PTHR43087">
    <property type="entry name" value="LYSINE/ARGININE/ORNITHINE TRANSPORT SYSTEM KINASE"/>
    <property type="match status" value="1"/>
</dbReference>
<dbReference type="InterPro" id="IPR005129">
    <property type="entry name" value="GTPase_ArgK"/>
</dbReference>
<comment type="similarity">
    <text evidence="1">Belongs to the SIMIBI class G3E GTPase family. ArgK/MeaB subfamily.</text>
</comment>
<protein>
    <submittedName>
        <fullName evidence="6">Transport system kinase</fullName>
    </submittedName>
</protein>
<dbReference type="Gene3D" id="3.40.50.300">
    <property type="entry name" value="P-loop containing nucleotide triphosphate hydrolases"/>
    <property type="match status" value="1"/>
</dbReference>
<dbReference type="GO" id="GO:0016301">
    <property type="term" value="F:kinase activity"/>
    <property type="evidence" value="ECO:0007669"/>
    <property type="project" value="UniProtKB-KW"/>
</dbReference>
<dbReference type="GO" id="GO:0005525">
    <property type="term" value="F:GTP binding"/>
    <property type="evidence" value="ECO:0007669"/>
    <property type="project" value="UniProtKB-KW"/>
</dbReference>
<dbReference type="InterPro" id="IPR027417">
    <property type="entry name" value="P-loop_NTPase"/>
</dbReference>
<comment type="caution">
    <text evidence="6">The sequence shown here is derived from an EMBL/GenBank/DDBJ whole genome shotgun (WGS) entry which is preliminary data.</text>
</comment>
<keyword evidence="2" id="KW-0547">Nucleotide-binding</keyword>
<sequence>MARLEKLLEMAYSGNLRALGRLLTLVENPGSEAVELLERLSNRAGRAQVIGFTGIPGAGKSTLVSRVITGLRRRGYRVAVVAIDPTSPFSGGSIMGDRLRMQEHAADPGVFIRSIPTRGIKGGLSMAALAMIEVFDAMGYDKIIIETVGVGQSEVDIINAAHTIIVVTMPGAGDDVQALKAGVMEIGDIYVVNKSDKPEANKTAAYLQFALEKEDIGRRESGWRPKLIKTSAVLGQGIDPLVDAIEEHWKFARSTGLHTEKVKARRLLLAKMLAESLLSSKVSAAMEVHRTLLEEAAASGKGLFRAAEVVAREAASMLLDKE</sequence>
<keyword evidence="5" id="KW-0143">Chaperone</keyword>
<dbReference type="CDD" id="cd03114">
    <property type="entry name" value="MMAA-like"/>
    <property type="match status" value="1"/>
</dbReference>
<dbReference type="OrthoDB" id="21324at2157"/>
<organism evidence="6 7">
    <name type="scientific">Aeropyrum pernix</name>
    <dbReference type="NCBI Taxonomy" id="56636"/>
    <lineage>
        <taxon>Archaea</taxon>
        <taxon>Thermoproteota</taxon>
        <taxon>Thermoprotei</taxon>
        <taxon>Desulfurococcales</taxon>
        <taxon>Desulfurococcaceae</taxon>
        <taxon>Aeropyrum</taxon>
    </lineage>
</organism>
<keyword evidence="6" id="KW-0418">Kinase</keyword>
<proteinExistence type="inferred from homology"/>
<gene>
    <name evidence="6" type="ORF">apy_09410</name>
</gene>
<evidence type="ECO:0000256" key="5">
    <source>
        <dbReference type="ARBA" id="ARBA00023186"/>
    </source>
</evidence>